<dbReference type="EMBL" id="GBXM01022860">
    <property type="protein sequence ID" value="JAH85717.1"/>
    <property type="molecule type" value="Transcribed_RNA"/>
</dbReference>
<accession>A0A0E9W5S3</accession>
<organism evidence="1">
    <name type="scientific">Anguilla anguilla</name>
    <name type="common">European freshwater eel</name>
    <name type="synonym">Muraena anguilla</name>
    <dbReference type="NCBI Taxonomy" id="7936"/>
    <lineage>
        <taxon>Eukaryota</taxon>
        <taxon>Metazoa</taxon>
        <taxon>Chordata</taxon>
        <taxon>Craniata</taxon>
        <taxon>Vertebrata</taxon>
        <taxon>Euteleostomi</taxon>
        <taxon>Actinopterygii</taxon>
        <taxon>Neopterygii</taxon>
        <taxon>Teleostei</taxon>
        <taxon>Anguilliformes</taxon>
        <taxon>Anguillidae</taxon>
        <taxon>Anguilla</taxon>
    </lineage>
</organism>
<sequence>MTSVGVNCHNYITTRQILQKRTGLILRALFEFNLIELIELNSIRR</sequence>
<dbReference type="AlphaFoldDB" id="A0A0E9W5S3"/>
<reference evidence="1" key="1">
    <citation type="submission" date="2014-11" db="EMBL/GenBank/DDBJ databases">
        <authorList>
            <person name="Amaro Gonzalez C."/>
        </authorList>
    </citation>
    <scope>NUCLEOTIDE SEQUENCE</scope>
</reference>
<reference evidence="1" key="2">
    <citation type="journal article" date="2015" name="Fish Shellfish Immunol.">
        <title>Early steps in the European eel (Anguilla anguilla)-Vibrio vulnificus interaction in the gills: Role of the RtxA13 toxin.</title>
        <authorList>
            <person name="Callol A."/>
            <person name="Pajuelo D."/>
            <person name="Ebbesson L."/>
            <person name="Teles M."/>
            <person name="MacKenzie S."/>
            <person name="Amaro C."/>
        </authorList>
    </citation>
    <scope>NUCLEOTIDE SEQUENCE</scope>
</reference>
<evidence type="ECO:0000313" key="1">
    <source>
        <dbReference type="EMBL" id="JAH85717.1"/>
    </source>
</evidence>
<proteinExistence type="predicted"/>
<protein>
    <submittedName>
        <fullName evidence="1">Uncharacterized protein</fullName>
    </submittedName>
</protein>
<name>A0A0E9W5S3_ANGAN</name>